<proteinExistence type="predicted"/>
<protein>
    <submittedName>
        <fullName evidence="2">Uncharacterized protein</fullName>
    </submittedName>
</protein>
<keyword evidence="1" id="KW-0812">Transmembrane</keyword>
<evidence type="ECO:0000256" key="1">
    <source>
        <dbReference type="SAM" id="Phobius"/>
    </source>
</evidence>
<comment type="caution">
    <text evidence="2">The sequence shown here is derived from an EMBL/GenBank/DDBJ whole genome shotgun (WGS) entry which is preliminary data.</text>
</comment>
<gene>
    <name evidence="2" type="ORF">CSOJ01_06852</name>
</gene>
<dbReference type="Proteomes" id="UP000652219">
    <property type="component" value="Unassembled WGS sequence"/>
</dbReference>
<name>A0A8H6JBE1_9PEZI</name>
<evidence type="ECO:0000313" key="3">
    <source>
        <dbReference type="Proteomes" id="UP000652219"/>
    </source>
</evidence>
<organism evidence="2 3">
    <name type="scientific">Colletotrichum sojae</name>
    <dbReference type="NCBI Taxonomy" id="2175907"/>
    <lineage>
        <taxon>Eukaryota</taxon>
        <taxon>Fungi</taxon>
        <taxon>Dikarya</taxon>
        <taxon>Ascomycota</taxon>
        <taxon>Pezizomycotina</taxon>
        <taxon>Sordariomycetes</taxon>
        <taxon>Hypocreomycetidae</taxon>
        <taxon>Glomerellales</taxon>
        <taxon>Glomerellaceae</taxon>
        <taxon>Colletotrichum</taxon>
        <taxon>Colletotrichum orchidearum species complex</taxon>
    </lineage>
</organism>
<feature type="transmembrane region" description="Helical" evidence="1">
    <location>
        <begin position="185"/>
        <end position="206"/>
    </location>
</feature>
<keyword evidence="3" id="KW-1185">Reference proteome</keyword>
<accession>A0A8H6JBE1</accession>
<reference evidence="2 3" key="1">
    <citation type="journal article" date="2020" name="Phytopathology">
        <title>Genome Sequence Resources of Colletotrichum truncatum, C. plurivorum, C. musicola, and C. sojae: Four Species Pathogenic to Soybean (Glycine max).</title>
        <authorList>
            <person name="Rogerio F."/>
            <person name="Boufleur T.R."/>
            <person name="Ciampi-Guillardi M."/>
            <person name="Sukno S.A."/>
            <person name="Thon M.R."/>
            <person name="Massola Junior N.S."/>
            <person name="Baroncelli R."/>
        </authorList>
    </citation>
    <scope>NUCLEOTIDE SEQUENCE [LARGE SCALE GENOMIC DNA]</scope>
    <source>
        <strain evidence="2 3">LFN0009</strain>
    </source>
</reference>
<dbReference type="AlphaFoldDB" id="A0A8H6JBE1"/>
<keyword evidence="1" id="KW-1133">Transmembrane helix</keyword>
<feature type="transmembrane region" description="Helical" evidence="1">
    <location>
        <begin position="218"/>
        <end position="235"/>
    </location>
</feature>
<dbReference type="EMBL" id="WIGN01000099">
    <property type="protein sequence ID" value="KAF6809561.1"/>
    <property type="molecule type" value="Genomic_DNA"/>
</dbReference>
<keyword evidence="1" id="KW-0472">Membrane</keyword>
<sequence length="240" mass="27369">MKVGSLKRLENVDVTDVQDDEELFNRLRAAYEKHRGVSIFGSLKSHPDVGIKEALASMYKNLLSGNIRNPFKKAVSMKYIKFDLAYLQRSREAVRNVVFDSIPSRDVVVRQEYAFSPCPPQTPSKLPIESELFMHAFLEPGDHFGCAMQILPKKLHIELFWDHLRNHNGKRPFGWGFYIEDGTNWAFVSWFVFFIVGMLLCITILWCCVTKDVQGGTGIGQFGLGILATGIALMVRNWHI</sequence>
<evidence type="ECO:0000313" key="2">
    <source>
        <dbReference type="EMBL" id="KAF6809561.1"/>
    </source>
</evidence>